<evidence type="ECO:0000256" key="2">
    <source>
        <dbReference type="ARBA" id="ARBA00004186"/>
    </source>
</evidence>
<evidence type="ECO:0000256" key="8">
    <source>
        <dbReference type="ARBA" id="ARBA00022618"/>
    </source>
</evidence>
<reference evidence="19 20" key="1">
    <citation type="submission" date="2015-05" db="EMBL/GenBank/DDBJ databases">
        <title>Distinctive expansion of gene families associated with plant cell wall degradation and secondary metabolism in the genomes of grapevine trunk pathogens.</title>
        <authorList>
            <person name="Lawrence D.P."/>
            <person name="Travadon R."/>
            <person name="Rolshausen P.E."/>
            <person name="Baumgartner K."/>
        </authorList>
    </citation>
    <scope>NUCLEOTIDE SEQUENCE [LARGE SCALE GENOMIC DNA]</scope>
    <source>
        <strain evidence="19">UCRPC4</strain>
    </source>
</reference>
<accession>A0A0G2GK38</accession>
<keyword evidence="16" id="KW-0137">Centromere</keyword>
<evidence type="ECO:0000256" key="3">
    <source>
        <dbReference type="ARBA" id="ARBA00004629"/>
    </source>
</evidence>
<dbReference type="GO" id="GO:0005874">
    <property type="term" value="C:microtubule"/>
    <property type="evidence" value="ECO:0007669"/>
    <property type="project" value="UniProtKB-KW"/>
</dbReference>
<reference evidence="19 20" key="2">
    <citation type="submission" date="2015-05" db="EMBL/GenBank/DDBJ databases">
        <authorList>
            <person name="Morales-Cruz A."/>
            <person name="Amrine K.C."/>
            <person name="Cantu D."/>
        </authorList>
    </citation>
    <scope>NUCLEOTIDE SEQUENCE [LARGE SCALE GENOMIC DNA]</scope>
    <source>
        <strain evidence="19">UCRPC4</strain>
    </source>
</reference>
<evidence type="ECO:0000256" key="5">
    <source>
        <dbReference type="ARBA" id="ARBA00020260"/>
    </source>
</evidence>
<evidence type="ECO:0000256" key="18">
    <source>
        <dbReference type="SAM" id="MobiDB-lite"/>
    </source>
</evidence>
<keyword evidence="14" id="KW-0539">Nucleus</keyword>
<keyword evidence="11" id="KW-0159">Chromosome partition</keyword>
<dbReference type="PANTHER" id="PTHR28036:SF1">
    <property type="entry name" value="DASH COMPLEX SUBUNIT DAD2"/>
    <property type="match status" value="1"/>
</dbReference>
<evidence type="ECO:0000256" key="16">
    <source>
        <dbReference type="ARBA" id="ARBA00023328"/>
    </source>
</evidence>
<keyword evidence="6" id="KW-0158">Chromosome</keyword>
<evidence type="ECO:0000256" key="13">
    <source>
        <dbReference type="ARBA" id="ARBA00023212"/>
    </source>
</evidence>
<evidence type="ECO:0000256" key="14">
    <source>
        <dbReference type="ARBA" id="ARBA00023242"/>
    </source>
</evidence>
<feature type="compositionally biased region" description="Low complexity" evidence="18">
    <location>
        <begin position="138"/>
        <end position="158"/>
    </location>
</feature>
<dbReference type="GO" id="GO:0000278">
    <property type="term" value="P:mitotic cell cycle"/>
    <property type="evidence" value="ECO:0007669"/>
    <property type="project" value="InterPro"/>
</dbReference>
<dbReference type="PANTHER" id="PTHR28036">
    <property type="entry name" value="DASH COMPLEX SUBUNIT DAD2"/>
    <property type="match status" value="1"/>
</dbReference>
<protein>
    <recommendedName>
        <fullName evidence="5">DASH complex subunit DAD2</fullName>
    </recommendedName>
    <alternativeName>
        <fullName evidence="17">Outer kinetochore protein DAD2</fullName>
    </alternativeName>
</protein>
<dbReference type="GO" id="GO:0051301">
    <property type="term" value="P:cell division"/>
    <property type="evidence" value="ECO:0007669"/>
    <property type="project" value="UniProtKB-KW"/>
</dbReference>
<evidence type="ECO:0000256" key="7">
    <source>
        <dbReference type="ARBA" id="ARBA00022490"/>
    </source>
</evidence>
<keyword evidence="12" id="KW-0995">Kinetochore</keyword>
<evidence type="ECO:0000313" key="19">
    <source>
        <dbReference type="EMBL" id="KKY23848.1"/>
    </source>
</evidence>
<keyword evidence="10" id="KW-0498">Mitosis</keyword>
<gene>
    <name evidence="19" type="ORF">UCRPC4_g02661</name>
</gene>
<dbReference type="GO" id="GO:0008608">
    <property type="term" value="P:attachment of spindle microtubules to kinetochore"/>
    <property type="evidence" value="ECO:0007669"/>
    <property type="project" value="TreeGrafter"/>
</dbReference>
<dbReference type="GO" id="GO:0042729">
    <property type="term" value="C:DASH complex"/>
    <property type="evidence" value="ECO:0007669"/>
    <property type="project" value="InterPro"/>
</dbReference>
<keyword evidence="8" id="KW-0132">Cell division</keyword>
<dbReference type="GO" id="GO:1990023">
    <property type="term" value="C:mitotic spindle midzone"/>
    <property type="evidence" value="ECO:0007669"/>
    <property type="project" value="TreeGrafter"/>
</dbReference>
<evidence type="ECO:0000256" key="10">
    <source>
        <dbReference type="ARBA" id="ARBA00022776"/>
    </source>
</evidence>
<dbReference type="InterPro" id="IPR013963">
    <property type="entry name" value="DASH_Dad2"/>
</dbReference>
<dbReference type="AlphaFoldDB" id="A0A0G2GK38"/>
<dbReference type="OrthoDB" id="3230169at2759"/>
<proteinExistence type="inferred from homology"/>
<keyword evidence="15" id="KW-0131">Cell cycle</keyword>
<sequence>MSCAPRPTAVFPSGAGTASSLRQPSLGSHSTQQAAALQARIESKKAELENLKQLRDLSGTLATQMSQLEAKLATLRDGTEAVATVMANWDHVLKAISLASVKTAKVAETNGSVAAREEDKAKEADLPATLIRIPVQDAESAARATQTQTEQTTAESGD</sequence>
<evidence type="ECO:0000256" key="12">
    <source>
        <dbReference type="ARBA" id="ARBA00022838"/>
    </source>
</evidence>
<evidence type="ECO:0000256" key="17">
    <source>
        <dbReference type="ARBA" id="ARBA00030568"/>
    </source>
</evidence>
<comment type="caution">
    <text evidence="19">The sequence shown here is derived from an EMBL/GenBank/DDBJ whole genome shotgun (WGS) entry which is preliminary data.</text>
</comment>
<evidence type="ECO:0000256" key="15">
    <source>
        <dbReference type="ARBA" id="ARBA00023306"/>
    </source>
</evidence>
<feature type="compositionally biased region" description="Polar residues" evidence="18">
    <location>
        <begin position="16"/>
        <end position="30"/>
    </location>
</feature>
<evidence type="ECO:0000256" key="6">
    <source>
        <dbReference type="ARBA" id="ARBA00022454"/>
    </source>
</evidence>
<evidence type="ECO:0000256" key="11">
    <source>
        <dbReference type="ARBA" id="ARBA00022829"/>
    </source>
</evidence>
<evidence type="ECO:0000256" key="4">
    <source>
        <dbReference type="ARBA" id="ARBA00005501"/>
    </source>
</evidence>
<organism evidence="19 20">
    <name type="scientific">Phaeomoniella chlamydospora</name>
    <name type="common">Phaeoacremonium chlamydosporum</name>
    <dbReference type="NCBI Taxonomy" id="158046"/>
    <lineage>
        <taxon>Eukaryota</taxon>
        <taxon>Fungi</taxon>
        <taxon>Dikarya</taxon>
        <taxon>Ascomycota</taxon>
        <taxon>Pezizomycotina</taxon>
        <taxon>Eurotiomycetes</taxon>
        <taxon>Chaetothyriomycetidae</taxon>
        <taxon>Phaeomoniellales</taxon>
        <taxon>Phaeomoniellaceae</taxon>
        <taxon>Phaeomoniella</taxon>
    </lineage>
</organism>
<keyword evidence="20" id="KW-1185">Reference proteome</keyword>
<dbReference type="Pfam" id="PF08654">
    <property type="entry name" value="DASH_Dad2"/>
    <property type="match status" value="1"/>
</dbReference>
<dbReference type="Proteomes" id="UP000053317">
    <property type="component" value="Unassembled WGS sequence"/>
</dbReference>
<evidence type="ECO:0000256" key="9">
    <source>
        <dbReference type="ARBA" id="ARBA00022701"/>
    </source>
</evidence>
<evidence type="ECO:0000313" key="20">
    <source>
        <dbReference type="Proteomes" id="UP000053317"/>
    </source>
</evidence>
<comment type="similarity">
    <text evidence="4">Belongs to the DASH complex DAD2 family.</text>
</comment>
<name>A0A0G2GK38_PHACM</name>
<keyword evidence="9" id="KW-0493">Microtubule</keyword>
<dbReference type="EMBL" id="LCWF01000064">
    <property type="protein sequence ID" value="KKY23848.1"/>
    <property type="molecule type" value="Genomic_DNA"/>
</dbReference>
<evidence type="ECO:0000256" key="1">
    <source>
        <dbReference type="ARBA" id="ARBA00004123"/>
    </source>
</evidence>
<keyword evidence="7" id="KW-0963">Cytoplasm</keyword>
<keyword evidence="13" id="KW-0206">Cytoskeleton</keyword>
<feature type="region of interest" description="Disordered" evidence="18">
    <location>
        <begin position="135"/>
        <end position="158"/>
    </location>
</feature>
<dbReference type="GO" id="GO:0044732">
    <property type="term" value="C:mitotic spindle pole body"/>
    <property type="evidence" value="ECO:0007669"/>
    <property type="project" value="TreeGrafter"/>
</dbReference>
<feature type="region of interest" description="Disordered" evidence="18">
    <location>
        <begin position="1"/>
        <end position="30"/>
    </location>
</feature>
<comment type="subcellular location">
    <subcellularLocation>
        <location evidence="3">Chromosome</location>
        <location evidence="3">Centromere</location>
        <location evidence="3">Kinetochore</location>
    </subcellularLocation>
    <subcellularLocation>
        <location evidence="2">Cytoplasm</location>
        <location evidence="2">Cytoskeleton</location>
        <location evidence="2">Spindle</location>
    </subcellularLocation>
    <subcellularLocation>
        <location evidence="1">Nucleus</location>
    </subcellularLocation>
</comment>